<dbReference type="InterPro" id="IPR046960">
    <property type="entry name" value="PPR_At4g14850-like_plant"/>
</dbReference>
<evidence type="ECO:0000256" key="1">
    <source>
        <dbReference type="ARBA" id="ARBA00022737"/>
    </source>
</evidence>
<dbReference type="Pfam" id="PF01535">
    <property type="entry name" value="PPR"/>
    <property type="match status" value="6"/>
</dbReference>
<feature type="repeat" description="PPR" evidence="2">
    <location>
        <begin position="539"/>
        <end position="573"/>
    </location>
</feature>
<dbReference type="OrthoDB" id="185373at2759"/>
<evidence type="ECO:0000313" key="4">
    <source>
        <dbReference type="Proteomes" id="UP001153076"/>
    </source>
</evidence>
<dbReference type="Pfam" id="PF13041">
    <property type="entry name" value="PPR_2"/>
    <property type="match status" value="3"/>
</dbReference>
<dbReference type="FunFam" id="1.25.40.10:FF:000285">
    <property type="entry name" value="Pentatricopeptide repeat-containing protein, chloroplastic"/>
    <property type="match status" value="1"/>
</dbReference>
<dbReference type="GO" id="GO:0009451">
    <property type="term" value="P:RNA modification"/>
    <property type="evidence" value="ECO:0007669"/>
    <property type="project" value="InterPro"/>
</dbReference>
<dbReference type="PANTHER" id="PTHR47926:SF370">
    <property type="entry name" value="DYW DOMAIN-CONTAINING PROTEIN"/>
    <property type="match status" value="1"/>
</dbReference>
<dbReference type="NCBIfam" id="TIGR00756">
    <property type="entry name" value="PPR"/>
    <property type="match status" value="4"/>
</dbReference>
<evidence type="ECO:0000256" key="2">
    <source>
        <dbReference type="PROSITE-ProRule" id="PRU00708"/>
    </source>
</evidence>
<gene>
    <name evidence="3" type="ORF">Cgig2_018095</name>
</gene>
<feature type="repeat" description="PPR" evidence="2">
    <location>
        <begin position="508"/>
        <end position="538"/>
    </location>
</feature>
<accession>A0A9Q1Q953</accession>
<feature type="repeat" description="PPR" evidence="2">
    <location>
        <begin position="142"/>
        <end position="176"/>
    </location>
</feature>
<dbReference type="Pfam" id="PF20431">
    <property type="entry name" value="E_motif"/>
    <property type="match status" value="1"/>
</dbReference>
<feature type="repeat" description="PPR" evidence="2">
    <location>
        <begin position="306"/>
        <end position="340"/>
    </location>
</feature>
<dbReference type="Gene3D" id="1.25.40.10">
    <property type="entry name" value="Tetratricopeptide repeat domain"/>
    <property type="match status" value="5"/>
</dbReference>
<organism evidence="3 4">
    <name type="scientific">Carnegiea gigantea</name>
    <dbReference type="NCBI Taxonomy" id="171969"/>
    <lineage>
        <taxon>Eukaryota</taxon>
        <taxon>Viridiplantae</taxon>
        <taxon>Streptophyta</taxon>
        <taxon>Embryophyta</taxon>
        <taxon>Tracheophyta</taxon>
        <taxon>Spermatophyta</taxon>
        <taxon>Magnoliopsida</taxon>
        <taxon>eudicotyledons</taxon>
        <taxon>Gunneridae</taxon>
        <taxon>Pentapetalae</taxon>
        <taxon>Caryophyllales</taxon>
        <taxon>Cactineae</taxon>
        <taxon>Cactaceae</taxon>
        <taxon>Cactoideae</taxon>
        <taxon>Echinocereeae</taxon>
        <taxon>Carnegiea</taxon>
    </lineage>
</organism>
<protein>
    <recommendedName>
        <fullName evidence="5">Pentatricopeptide repeat-containing protein</fullName>
    </recommendedName>
</protein>
<dbReference type="PROSITE" id="PS51375">
    <property type="entry name" value="PPR"/>
    <property type="match status" value="6"/>
</dbReference>
<reference evidence="3" key="1">
    <citation type="submission" date="2022-04" db="EMBL/GenBank/DDBJ databases">
        <title>Carnegiea gigantea Genome sequencing and assembly v2.</title>
        <authorList>
            <person name="Copetti D."/>
            <person name="Sanderson M.J."/>
            <person name="Burquez A."/>
            <person name="Wojciechowski M.F."/>
        </authorList>
    </citation>
    <scope>NUCLEOTIDE SEQUENCE</scope>
    <source>
        <strain evidence="3">SGP5-SGP5p</strain>
        <tissue evidence="3">Aerial part</tissue>
    </source>
</reference>
<proteinExistence type="predicted"/>
<dbReference type="FunFam" id="1.25.40.10:FF:000442">
    <property type="entry name" value="Pentatricopeptide repeat-containing protein At3g49710"/>
    <property type="match status" value="1"/>
</dbReference>
<keyword evidence="1" id="KW-0677">Repeat</keyword>
<dbReference type="InterPro" id="IPR046848">
    <property type="entry name" value="E_motif"/>
</dbReference>
<feature type="repeat" description="PPR" evidence="2">
    <location>
        <begin position="640"/>
        <end position="674"/>
    </location>
</feature>
<feature type="repeat" description="PPR" evidence="2">
    <location>
        <begin position="407"/>
        <end position="441"/>
    </location>
</feature>
<sequence length="864" mass="96274">MGQRKEGMNKLCVCCEFFFQQETNFVAEVIGEIFPGNLLSFPSHPVVHLIANQRGLLSTRLFSQILSSPRSSYMDKSEEFYKAMKVCSSLAYVSVARKLHAQLILTGMGSSVFLQNHLLHMYFSCDLVGDACRAFLEIKFPNIFSWNTMINALANSQRICQAGELFEKMPQKDVVSWNIMMSAYFNNGRPGDTVRMFLLLLEESIVSPISSSFSCVMKACASLGCLRLALQLHGSSERHGFSDCASVNTSIVDMYIKCGAVSYADQVFYWMPNPNLFCWNSMIYCYSILAGIEGALDLFYRMPERDDVSWNTVISLLFQHGYGVQTLNMFVKMWIQGFLPNSMTYACVISACASLCYLDWGRHLHARILRMESGPDAFTGSALIDMYAKVGCLDSARRVFDCLAEQNAVAWTSLIAGNARLGCKMEALKLFKQMMKVRMAPDSFTIATVLGMCTNYEDSTLGMQLHGYTVKTGIDFSIPVGNSLITMYAKVGILQSAEIEFDLMPIKDIISWTSMITACSLSNDVEKACQFFDKMPERNVVSWNSMMAAYLRNGLWEEGLKLYILMKRDGIKPDSITFTTSISACADSALLRPGKQIMAQAEKSGFALWISVANSAVIMYSKCGLIIEAEKVFNSITVKNVISWNSMMAGYAQNGQGMKVIEMFRSMLILNYAPDDVTYLSLLMGCSHAGLVEEACHHLNSMKHEHGICPRYEHYACMVDLLARGGLIEQALVFIGEMPFKATADIWGAVLAACRVYRKANLADFAARKLQELDTNRSGSYSLLANTYSGSGKLECVAHIRKMTKEKQIEKNPGCSWVEVQGGVNVFTADGTNHPLIVDILKLLEKMGKMEEMKSNENVNFAAS</sequence>
<dbReference type="AlphaFoldDB" id="A0A9Q1Q953"/>
<dbReference type="EMBL" id="JAKOGI010000531">
    <property type="protein sequence ID" value="KAJ8433542.1"/>
    <property type="molecule type" value="Genomic_DNA"/>
</dbReference>
<keyword evidence="4" id="KW-1185">Reference proteome</keyword>
<dbReference type="PANTHER" id="PTHR47926">
    <property type="entry name" value="PENTATRICOPEPTIDE REPEAT-CONTAINING PROTEIN"/>
    <property type="match status" value="1"/>
</dbReference>
<evidence type="ECO:0008006" key="5">
    <source>
        <dbReference type="Google" id="ProtNLM"/>
    </source>
</evidence>
<dbReference type="InterPro" id="IPR011990">
    <property type="entry name" value="TPR-like_helical_dom_sf"/>
</dbReference>
<dbReference type="Proteomes" id="UP001153076">
    <property type="component" value="Unassembled WGS sequence"/>
</dbReference>
<dbReference type="FunFam" id="1.25.40.10:FF:000158">
    <property type="entry name" value="pentatricopeptide repeat-containing protein At2g33680"/>
    <property type="match status" value="1"/>
</dbReference>
<dbReference type="InterPro" id="IPR002885">
    <property type="entry name" value="PPR_rpt"/>
</dbReference>
<comment type="caution">
    <text evidence="3">The sequence shown here is derived from an EMBL/GenBank/DDBJ whole genome shotgun (WGS) entry which is preliminary data.</text>
</comment>
<dbReference type="GO" id="GO:0099402">
    <property type="term" value="P:plant organ development"/>
    <property type="evidence" value="ECO:0007669"/>
    <property type="project" value="UniProtKB-ARBA"/>
</dbReference>
<dbReference type="GO" id="GO:0003723">
    <property type="term" value="F:RNA binding"/>
    <property type="evidence" value="ECO:0007669"/>
    <property type="project" value="InterPro"/>
</dbReference>
<evidence type="ECO:0000313" key="3">
    <source>
        <dbReference type="EMBL" id="KAJ8433542.1"/>
    </source>
</evidence>
<dbReference type="FunFam" id="1.25.40.10:FF:000780">
    <property type="entry name" value="Pentatricopeptide repeat-containing protein isoform A"/>
    <property type="match status" value="1"/>
</dbReference>
<name>A0A9Q1Q953_9CARY</name>